<comment type="similarity">
    <text evidence="8">Belongs to the TonB-dependent receptor family.</text>
</comment>
<dbReference type="SUPFAM" id="SSF49464">
    <property type="entry name" value="Carboxypeptidase regulatory domain-like"/>
    <property type="match status" value="1"/>
</dbReference>
<dbReference type="Pfam" id="PF13715">
    <property type="entry name" value="CarbopepD_reg_2"/>
    <property type="match status" value="1"/>
</dbReference>
<comment type="caution">
    <text evidence="11">The sequence shown here is derived from an EMBL/GenBank/DDBJ whole genome shotgun (WGS) entry which is preliminary data.</text>
</comment>
<evidence type="ECO:0000259" key="10">
    <source>
        <dbReference type="Pfam" id="PF14905"/>
    </source>
</evidence>
<keyword evidence="3 8" id="KW-1134">Transmembrane beta strand</keyword>
<evidence type="ECO:0000313" key="11">
    <source>
        <dbReference type="EMBL" id="PCE66239.1"/>
    </source>
</evidence>
<evidence type="ECO:0000256" key="6">
    <source>
        <dbReference type="ARBA" id="ARBA00023136"/>
    </source>
</evidence>
<keyword evidence="5" id="KW-0732">Signal</keyword>
<evidence type="ECO:0008006" key="13">
    <source>
        <dbReference type="Google" id="ProtNLM"/>
    </source>
</evidence>
<gene>
    <name evidence="11" type="ORF">B7P33_02770</name>
</gene>
<comment type="subcellular location">
    <subcellularLocation>
        <location evidence="1 8">Cell outer membrane</location>
        <topology evidence="1 8">Multi-pass membrane protein</topology>
    </subcellularLocation>
</comment>
<dbReference type="EMBL" id="NBWU01000001">
    <property type="protein sequence ID" value="PCE66239.1"/>
    <property type="molecule type" value="Genomic_DNA"/>
</dbReference>
<dbReference type="InterPro" id="IPR012910">
    <property type="entry name" value="Plug_dom"/>
</dbReference>
<dbReference type="AlphaFoldDB" id="A0A2A4GBA5"/>
<evidence type="ECO:0000256" key="5">
    <source>
        <dbReference type="ARBA" id="ARBA00022729"/>
    </source>
</evidence>
<dbReference type="Gene3D" id="2.170.130.10">
    <property type="entry name" value="TonB-dependent receptor, plug domain"/>
    <property type="match status" value="1"/>
</dbReference>
<reference evidence="11 12" key="1">
    <citation type="submission" date="2017-04" db="EMBL/GenBank/DDBJ databases">
        <title>A new member of the family Flavobacteriaceae isolated from ascidians.</title>
        <authorList>
            <person name="Chen L."/>
        </authorList>
    </citation>
    <scope>NUCLEOTIDE SEQUENCE [LARGE SCALE GENOMIC DNA]</scope>
    <source>
        <strain evidence="11 12">HQA918</strain>
    </source>
</reference>
<dbReference type="PANTHER" id="PTHR30069">
    <property type="entry name" value="TONB-DEPENDENT OUTER MEMBRANE RECEPTOR"/>
    <property type="match status" value="1"/>
</dbReference>
<dbReference type="InterPro" id="IPR037066">
    <property type="entry name" value="Plug_dom_sf"/>
</dbReference>
<dbReference type="OrthoDB" id="8764943at2"/>
<organism evidence="11 12">
    <name type="scientific">Sediminicola luteus</name>
    <dbReference type="NCBI Taxonomy" id="319238"/>
    <lineage>
        <taxon>Bacteria</taxon>
        <taxon>Pseudomonadati</taxon>
        <taxon>Bacteroidota</taxon>
        <taxon>Flavobacteriia</taxon>
        <taxon>Flavobacteriales</taxon>
        <taxon>Flavobacteriaceae</taxon>
        <taxon>Sediminicola</taxon>
    </lineage>
</organism>
<evidence type="ECO:0000256" key="7">
    <source>
        <dbReference type="ARBA" id="ARBA00023237"/>
    </source>
</evidence>
<dbReference type="GO" id="GO:0009279">
    <property type="term" value="C:cell outer membrane"/>
    <property type="evidence" value="ECO:0007669"/>
    <property type="project" value="UniProtKB-SubCell"/>
</dbReference>
<feature type="domain" description="Outer membrane protein beta-barrel" evidence="10">
    <location>
        <begin position="364"/>
        <end position="766"/>
    </location>
</feature>
<name>A0A2A4GBA5_9FLAO</name>
<keyword evidence="2 8" id="KW-0813">Transport</keyword>
<dbReference type="PANTHER" id="PTHR30069:SF29">
    <property type="entry name" value="HEMOGLOBIN AND HEMOGLOBIN-HAPTOGLOBIN-BINDING PROTEIN 1-RELATED"/>
    <property type="match status" value="1"/>
</dbReference>
<evidence type="ECO:0000256" key="4">
    <source>
        <dbReference type="ARBA" id="ARBA00022692"/>
    </source>
</evidence>
<evidence type="ECO:0000256" key="3">
    <source>
        <dbReference type="ARBA" id="ARBA00022452"/>
    </source>
</evidence>
<evidence type="ECO:0000259" key="9">
    <source>
        <dbReference type="Pfam" id="PF07715"/>
    </source>
</evidence>
<dbReference type="PROSITE" id="PS52016">
    <property type="entry name" value="TONB_DEPENDENT_REC_3"/>
    <property type="match status" value="1"/>
</dbReference>
<dbReference type="GO" id="GO:0015344">
    <property type="term" value="F:siderophore uptake transmembrane transporter activity"/>
    <property type="evidence" value="ECO:0007669"/>
    <property type="project" value="TreeGrafter"/>
</dbReference>
<dbReference type="Gene3D" id="2.40.170.20">
    <property type="entry name" value="TonB-dependent receptor, beta-barrel domain"/>
    <property type="match status" value="1"/>
</dbReference>
<dbReference type="InterPro" id="IPR008969">
    <property type="entry name" value="CarboxyPept-like_regulatory"/>
</dbReference>
<dbReference type="SUPFAM" id="SSF56935">
    <property type="entry name" value="Porins"/>
    <property type="match status" value="1"/>
</dbReference>
<dbReference type="InterPro" id="IPR041700">
    <property type="entry name" value="OMP_b-brl_3"/>
</dbReference>
<dbReference type="InterPro" id="IPR039426">
    <property type="entry name" value="TonB-dep_rcpt-like"/>
</dbReference>
<keyword evidence="7 8" id="KW-0998">Cell outer membrane</keyword>
<dbReference type="Pfam" id="PF14905">
    <property type="entry name" value="OMP_b-brl_3"/>
    <property type="match status" value="1"/>
</dbReference>
<dbReference type="Proteomes" id="UP000219559">
    <property type="component" value="Unassembled WGS sequence"/>
</dbReference>
<keyword evidence="6 8" id="KW-0472">Membrane</keyword>
<dbReference type="GO" id="GO:0044718">
    <property type="term" value="P:siderophore transmembrane transport"/>
    <property type="evidence" value="ECO:0007669"/>
    <property type="project" value="TreeGrafter"/>
</dbReference>
<sequence length="785" mass="89127">MVMKYVIPLIFVLTSLVVSGQNRLEGKIIDAQSGQVLEFATVSLHQNGALINGIITDLEGKFELEVPSGTYLLRAEFLSYKAYEIEVVLDKNLVIAPIALTPDVQQLEGVELSGEKATIGLSLDKKVFNVGKDLLSANGSLSQVLDNVPSVTVDVDGAVALRGNPNVTLLINGKPSVLVANNGLEQIPAEQIERVEVITNPSSNMQAQGTAGIINIVLKRNRADGFNGSISATTGTPANHRLSANLNYHTGKLNLFSTLGVRYLEFIGSQEVDQSNANAFFLKQNAEINRNYRNLNLYVGGEYQIDSTQSITSAFYRSMNRARNRIHSTYDYFNTAMDLDSTLTRLENYREPQNYNQWEANYTKNFDREGQKLTLDFQYDFWDDDENENFTSAITFPEYLAKNDLRTNNIESSDDFLIQADFTSPIGESGRFETGIRGETRVITSKYLAETFTDGQWQTYLGIDNDVDYHETIGGAYVQYGNQWGKLKYQMGLRTEYTKIKIEDNKGDFTDEKEYTRVFPTSHLAYNFNETTELRLGYSSRINRPRFWQLNPFGGLSDISEIRLGNPDLDPAFTDAIELSFLSRWEGLTLQPALYYQKTDNAFSFFNTSNPNGIISYFPVNLDYEERLGAELSVNYRPLNWLNLSGELNYYRFLQKGSVDGQSLDSEDQTWTARFNTRMRLPAQMRLQAGFNFRTANQSAQTLTEPVYFLDFGLSKNFWQNKATLSFNASNLFDLRIRETRTTGVGFYRHSKRNLIGDRYSLSFIYRFNPKKDQKERGPSDSNRQ</sequence>
<keyword evidence="4 8" id="KW-0812">Transmembrane</keyword>
<feature type="domain" description="TonB-dependent receptor plug" evidence="9">
    <location>
        <begin position="138"/>
        <end position="212"/>
    </location>
</feature>
<dbReference type="InterPro" id="IPR036942">
    <property type="entry name" value="Beta-barrel_TonB_sf"/>
</dbReference>
<evidence type="ECO:0000256" key="2">
    <source>
        <dbReference type="ARBA" id="ARBA00022448"/>
    </source>
</evidence>
<dbReference type="Pfam" id="PF07715">
    <property type="entry name" value="Plug"/>
    <property type="match status" value="1"/>
</dbReference>
<dbReference type="Gene3D" id="2.60.40.1120">
    <property type="entry name" value="Carboxypeptidase-like, regulatory domain"/>
    <property type="match status" value="1"/>
</dbReference>
<evidence type="ECO:0000313" key="12">
    <source>
        <dbReference type="Proteomes" id="UP000219559"/>
    </source>
</evidence>
<keyword evidence="12" id="KW-1185">Reference proteome</keyword>
<evidence type="ECO:0000256" key="8">
    <source>
        <dbReference type="PROSITE-ProRule" id="PRU01360"/>
    </source>
</evidence>
<proteinExistence type="inferred from homology"/>
<accession>A0A2A4GBA5</accession>
<evidence type="ECO:0000256" key="1">
    <source>
        <dbReference type="ARBA" id="ARBA00004571"/>
    </source>
</evidence>
<protein>
    <recommendedName>
        <fullName evidence="13">TonB-dependent receptor</fullName>
    </recommendedName>
</protein>